<dbReference type="Proteomes" id="UP000265520">
    <property type="component" value="Unassembled WGS sequence"/>
</dbReference>
<comment type="caution">
    <text evidence="2">The sequence shown here is derived from an EMBL/GenBank/DDBJ whole genome shotgun (WGS) entry which is preliminary data.</text>
</comment>
<accession>A0A392Q1B7</accession>
<evidence type="ECO:0000256" key="1">
    <source>
        <dbReference type="SAM" id="MobiDB-lite"/>
    </source>
</evidence>
<feature type="region of interest" description="Disordered" evidence="1">
    <location>
        <begin position="1"/>
        <end position="24"/>
    </location>
</feature>
<proteinExistence type="predicted"/>
<protein>
    <submittedName>
        <fullName evidence="2">Uncharacterized protein</fullName>
    </submittedName>
</protein>
<evidence type="ECO:0000313" key="3">
    <source>
        <dbReference type="Proteomes" id="UP000265520"/>
    </source>
</evidence>
<reference evidence="2 3" key="1">
    <citation type="journal article" date="2018" name="Front. Plant Sci.">
        <title>Red Clover (Trifolium pratense) and Zigzag Clover (T. medium) - A Picture of Genomic Similarities and Differences.</title>
        <authorList>
            <person name="Dluhosova J."/>
            <person name="Istvanek J."/>
            <person name="Nedelnik J."/>
            <person name="Repkova J."/>
        </authorList>
    </citation>
    <scope>NUCLEOTIDE SEQUENCE [LARGE SCALE GENOMIC DNA]</scope>
    <source>
        <strain evidence="3">cv. 10/8</strain>
        <tissue evidence="2">Leaf</tissue>
    </source>
</reference>
<dbReference type="EMBL" id="LXQA010106987">
    <property type="protein sequence ID" value="MCI17777.1"/>
    <property type="molecule type" value="Genomic_DNA"/>
</dbReference>
<dbReference type="AlphaFoldDB" id="A0A392Q1B7"/>
<name>A0A392Q1B7_9FABA</name>
<organism evidence="2 3">
    <name type="scientific">Trifolium medium</name>
    <dbReference type="NCBI Taxonomy" id="97028"/>
    <lineage>
        <taxon>Eukaryota</taxon>
        <taxon>Viridiplantae</taxon>
        <taxon>Streptophyta</taxon>
        <taxon>Embryophyta</taxon>
        <taxon>Tracheophyta</taxon>
        <taxon>Spermatophyta</taxon>
        <taxon>Magnoliopsida</taxon>
        <taxon>eudicotyledons</taxon>
        <taxon>Gunneridae</taxon>
        <taxon>Pentapetalae</taxon>
        <taxon>rosids</taxon>
        <taxon>fabids</taxon>
        <taxon>Fabales</taxon>
        <taxon>Fabaceae</taxon>
        <taxon>Papilionoideae</taxon>
        <taxon>50 kb inversion clade</taxon>
        <taxon>NPAAA clade</taxon>
        <taxon>Hologalegina</taxon>
        <taxon>IRL clade</taxon>
        <taxon>Trifolieae</taxon>
        <taxon>Trifolium</taxon>
    </lineage>
</organism>
<sequence>MSGETEEGPAESTDGLAAARRQCGGSPAEMAAKSLLPFPRSASRFYFLFLFGDEWLIWEWVVDGGGGIDE</sequence>
<keyword evidence="3" id="KW-1185">Reference proteome</keyword>
<evidence type="ECO:0000313" key="2">
    <source>
        <dbReference type="EMBL" id="MCI17777.1"/>
    </source>
</evidence>